<evidence type="ECO:0000256" key="10">
    <source>
        <dbReference type="SAM" id="Coils"/>
    </source>
</evidence>
<evidence type="ECO:0000256" key="1">
    <source>
        <dbReference type="ARBA" id="ARBA00004496"/>
    </source>
</evidence>
<dbReference type="PANTHER" id="PTHR10417">
    <property type="entry name" value="GLUCOCORTICOID MODULATORY ELEMENT-BINDING PROTEIN"/>
    <property type="match status" value="1"/>
</dbReference>
<dbReference type="GO" id="GO:0005634">
    <property type="term" value="C:nucleus"/>
    <property type="evidence" value="ECO:0007669"/>
    <property type="project" value="TreeGrafter"/>
</dbReference>
<evidence type="ECO:0000256" key="6">
    <source>
        <dbReference type="ARBA" id="ARBA00023054"/>
    </source>
</evidence>
<dbReference type="STRING" id="244447.ENSCSEP00000006620"/>
<dbReference type="Gene3D" id="3.10.390.10">
    <property type="entry name" value="SAND domain-like"/>
    <property type="match status" value="1"/>
</dbReference>
<sequence>MSSASEVAMSEMSEVVIVTMPECVSEDLTPVMEEDKGVVVTAEMMPQPGDEVLSVEAVETDADVSRSDSLLKEEEVIDVDMKVDVEADVFYPITCGDAKATLIWKKFVCPGINVKCVQFNEQLISPKEFVGLAGKSTLKDWKRAIRLNGTMLRKIMDSGELDFYQHAKVCSNTCRSTKIDLVGAKVSVSSDTSTDLVPATPTSADLNGAAASFPDTTEETSEWVTAIGEDTVVFWQAVKDAGLLEEVVENFQKELEEVLKGLQERVCNPPLQVKDAVLLNNIVQNFGMLDQVKKVLSSHKNQMDRYREQYTRSLAALEQQCDEHRKRAKELKSKSQHLNSVLMTLAPAPAPSPPKRPRLTRTVSSPAKVSAVPTQITLPLNQLTNLPLGKVLTMAGDPASTNLGGYTLLTSALPGSELVPDGSSVTVLSTTTGQEDTTDGTSTFVKVLGPQFQLVTLPSTLQGLASTQGISVQQQVANISVVEASAAAVDDALDEAQVDGGDCELQQTDVIEETEQESEKQLIEA</sequence>
<dbReference type="FunFam" id="3.10.390.10:FF:000003">
    <property type="entry name" value="glucocorticoid modulatory element-binding protein 1 isoform X2"/>
    <property type="match status" value="1"/>
</dbReference>
<dbReference type="GO" id="GO:0005737">
    <property type="term" value="C:cytoplasm"/>
    <property type="evidence" value="ECO:0007669"/>
    <property type="project" value="UniProtKB-SubCell"/>
</dbReference>
<keyword evidence="14" id="KW-1185">Reference proteome</keyword>
<dbReference type="RefSeq" id="XP_024915029.1">
    <property type="nucleotide sequence ID" value="XM_025059261.1"/>
</dbReference>
<dbReference type="InterPro" id="IPR059099">
    <property type="entry name" value="GMEB1/2/Spe-44_dom"/>
</dbReference>
<protein>
    <submittedName>
        <fullName evidence="13">Glucocorticoid modulatory element binding protein 2</fullName>
    </submittedName>
</protein>
<dbReference type="PANTHER" id="PTHR10417:SF2">
    <property type="entry name" value="GLUCOCORTICOID MODULATORY ELEMENT-BINDING PROTEIN 2"/>
    <property type="match status" value="1"/>
</dbReference>
<dbReference type="RefSeq" id="XP_008316798.1">
    <property type="nucleotide sequence ID" value="XM_008318576.3"/>
</dbReference>
<dbReference type="GO" id="GO:0046872">
    <property type="term" value="F:metal ion binding"/>
    <property type="evidence" value="ECO:0007669"/>
    <property type="project" value="UniProtKB-KW"/>
</dbReference>
<dbReference type="Proteomes" id="UP000265120">
    <property type="component" value="Chromosome 10"/>
</dbReference>
<feature type="coiled-coil region" evidence="10">
    <location>
        <begin position="289"/>
        <end position="334"/>
    </location>
</feature>
<dbReference type="KEGG" id="csem:103384883"/>
<evidence type="ECO:0000256" key="4">
    <source>
        <dbReference type="ARBA" id="ARBA00022833"/>
    </source>
</evidence>
<evidence type="ECO:0000259" key="12">
    <source>
        <dbReference type="PROSITE" id="PS50864"/>
    </source>
</evidence>
<dbReference type="GO" id="GO:0006357">
    <property type="term" value="P:regulation of transcription by RNA polymerase II"/>
    <property type="evidence" value="ECO:0007669"/>
    <property type="project" value="TreeGrafter"/>
</dbReference>
<feature type="domain" description="SAND" evidence="12">
    <location>
        <begin position="80"/>
        <end position="162"/>
    </location>
</feature>
<dbReference type="GO" id="GO:0000978">
    <property type="term" value="F:RNA polymerase II cis-regulatory region sequence-specific DNA binding"/>
    <property type="evidence" value="ECO:0007669"/>
    <property type="project" value="TreeGrafter"/>
</dbReference>
<dbReference type="SMART" id="SM00258">
    <property type="entry name" value="SAND"/>
    <property type="match status" value="1"/>
</dbReference>
<reference evidence="13 14" key="1">
    <citation type="journal article" date="2014" name="Nat. Genet.">
        <title>Whole-genome sequence of a flatfish provides insights into ZW sex chromosome evolution and adaptation to a benthic lifestyle.</title>
        <authorList>
            <person name="Chen S."/>
            <person name="Zhang G."/>
            <person name="Shao C."/>
            <person name="Huang Q."/>
            <person name="Liu G."/>
            <person name="Zhang P."/>
            <person name="Song W."/>
            <person name="An N."/>
            <person name="Chalopin D."/>
            <person name="Volff J.N."/>
            <person name="Hong Y."/>
            <person name="Li Q."/>
            <person name="Sha Z."/>
            <person name="Zhou H."/>
            <person name="Xie M."/>
            <person name="Yu Q."/>
            <person name="Liu Y."/>
            <person name="Xiang H."/>
            <person name="Wang N."/>
            <person name="Wu K."/>
            <person name="Yang C."/>
            <person name="Zhou Q."/>
            <person name="Liao X."/>
            <person name="Yang L."/>
            <person name="Hu Q."/>
            <person name="Zhang J."/>
            <person name="Meng L."/>
            <person name="Jin L."/>
            <person name="Tian Y."/>
            <person name="Lian J."/>
            <person name="Yang J."/>
            <person name="Miao G."/>
            <person name="Liu S."/>
            <person name="Liang Z."/>
            <person name="Yan F."/>
            <person name="Li Y."/>
            <person name="Sun B."/>
            <person name="Zhang H."/>
            <person name="Zhang J."/>
            <person name="Zhu Y."/>
            <person name="Du M."/>
            <person name="Zhao Y."/>
            <person name="Schartl M."/>
            <person name="Tang Q."/>
            <person name="Wang J."/>
        </authorList>
    </citation>
    <scope>NUCLEOTIDE SEQUENCE</scope>
</reference>
<keyword evidence="2" id="KW-0963">Cytoplasm</keyword>
<comment type="subcellular location">
    <subcellularLocation>
        <location evidence="1">Cytoplasm</location>
    </subcellularLocation>
</comment>
<dbReference type="Ensembl" id="ENSCSET00000006694.1">
    <property type="protein sequence ID" value="ENSCSEP00000006620.1"/>
    <property type="gene ID" value="ENSCSEG00000004283.1"/>
</dbReference>
<keyword evidence="7" id="KW-0238">DNA-binding</keyword>
<dbReference type="InterPro" id="IPR000770">
    <property type="entry name" value="SAND_dom"/>
</dbReference>
<evidence type="ECO:0000256" key="2">
    <source>
        <dbReference type="ARBA" id="ARBA00022490"/>
    </source>
</evidence>
<reference evidence="13" key="2">
    <citation type="submission" date="2025-05" db="UniProtKB">
        <authorList>
            <consortium name="Ensembl"/>
        </authorList>
    </citation>
    <scope>IDENTIFICATION</scope>
</reference>
<organism evidence="13 14">
    <name type="scientific">Cynoglossus semilaevis</name>
    <name type="common">Tongue sole</name>
    <dbReference type="NCBI Taxonomy" id="244447"/>
    <lineage>
        <taxon>Eukaryota</taxon>
        <taxon>Metazoa</taxon>
        <taxon>Chordata</taxon>
        <taxon>Craniata</taxon>
        <taxon>Vertebrata</taxon>
        <taxon>Euteleostomi</taxon>
        <taxon>Actinopterygii</taxon>
        <taxon>Neopterygii</taxon>
        <taxon>Teleostei</taxon>
        <taxon>Neoteleostei</taxon>
        <taxon>Acanthomorphata</taxon>
        <taxon>Carangaria</taxon>
        <taxon>Pleuronectiformes</taxon>
        <taxon>Pleuronectoidei</taxon>
        <taxon>Cynoglossidae</taxon>
        <taxon>Cynoglossinae</taxon>
        <taxon>Cynoglossus</taxon>
    </lineage>
</organism>
<keyword evidence="3" id="KW-0479">Metal-binding</keyword>
<evidence type="ECO:0000313" key="13">
    <source>
        <dbReference type="Ensembl" id="ENSCSEP00000006623.1"/>
    </source>
</evidence>
<dbReference type="AlphaFoldDB" id="A0A3P8UTW1"/>
<evidence type="ECO:0000256" key="8">
    <source>
        <dbReference type="ARBA" id="ARBA00023163"/>
    </source>
</evidence>
<dbReference type="OrthoDB" id="5792412at2759"/>
<evidence type="ECO:0000256" key="11">
    <source>
        <dbReference type="SAM" id="MobiDB-lite"/>
    </source>
</evidence>
<dbReference type="CTD" id="26205"/>
<proteinExistence type="predicted"/>
<evidence type="ECO:0000313" key="14">
    <source>
        <dbReference type="Proteomes" id="UP000265120"/>
    </source>
</evidence>
<dbReference type="GeneTree" id="ENSGT00410000025596"/>
<dbReference type="SUPFAM" id="SSF63763">
    <property type="entry name" value="SAND domain-like"/>
    <property type="match status" value="1"/>
</dbReference>
<dbReference type="Ensembl" id="ENSCSET00000006697.1">
    <property type="protein sequence ID" value="ENSCSEP00000006623.1"/>
    <property type="gene ID" value="ENSCSEG00000004283.1"/>
</dbReference>
<evidence type="ECO:0000256" key="7">
    <source>
        <dbReference type="ARBA" id="ARBA00023125"/>
    </source>
</evidence>
<keyword evidence="4" id="KW-0862">Zinc</keyword>
<keyword evidence="9" id="KW-0539">Nucleus</keyword>
<evidence type="ECO:0000256" key="3">
    <source>
        <dbReference type="ARBA" id="ARBA00022723"/>
    </source>
</evidence>
<dbReference type="Pfam" id="PF01342">
    <property type="entry name" value="SAND"/>
    <property type="match status" value="1"/>
</dbReference>
<accession>A0A3P8UTW1</accession>
<feature type="region of interest" description="Disordered" evidence="11">
    <location>
        <begin position="345"/>
        <end position="366"/>
    </location>
</feature>
<dbReference type="GeneID" id="103384883"/>
<dbReference type="PROSITE" id="PS50864">
    <property type="entry name" value="SAND"/>
    <property type="match status" value="1"/>
</dbReference>
<dbReference type="OMA" id="DTFAFWQ"/>
<name>A0A3P8UTW1_CYNSE</name>
<dbReference type="Pfam" id="PF25892">
    <property type="entry name" value="Spe-44"/>
    <property type="match status" value="1"/>
</dbReference>
<keyword evidence="8" id="KW-0804">Transcription</keyword>
<dbReference type="InterPro" id="IPR010919">
    <property type="entry name" value="SAND-like_dom_sf"/>
</dbReference>
<keyword evidence="5" id="KW-0805">Transcription regulation</keyword>
<evidence type="ECO:0000256" key="5">
    <source>
        <dbReference type="ARBA" id="ARBA00023015"/>
    </source>
</evidence>
<evidence type="ECO:0000256" key="9">
    <source>
        <dbReference type="ARBA" id="ARBA00023242"/>
    </source>
</evidence>
<keyword evidence="6 10" id="KW-0175">Coiled coil</keyword>